<dbReference type="PATRIC" id="fig|1420583.3.peg.1429"/>
<dbReference type="Gene3D" id="3.60.21.10">
    <property type="match status" value="1"/>
</dbReference>
<keyword evidence="3" id="KW-1185">Reference proteome</keyword>
<dbReference type="Pfam" id="PF00149">
    <property type="entry name" value="Metallophos"/>
    <property type="match status" value="1"/>
</dbReference>
<dbReference type="Proteomes" id="UP000052232">
    <property type="component" value="Unassembled WGS sequence"/>
</dbReference>
<dbReference type="GO" id="GO:0016791">
    <property type="term" value="F:phosphatase activity"/>
    <property type="evidence" value="ECO:0007669"/>
    <property type="project" value="TreeGrafter"/>
</dbReference>
<dbReference type="GO" id="GO:0005737">
    <property type="term" value="C:cytoplasm"/>
    <property type="evidence" value="ECO:0007669"/>
    <property type="project" value="TreeGrafter"/>
</dbReference>
<proteinExistence type="predicted"/>
<feature type="domain" description="Calcineurin-like phosphoesterase" evidence="1">
    <location>
        <begin position="5"/>
        <end position="192"/>
    </location>
</feature>
<dbReference type="PANTHER" id="PTHR42850:SF4">
    <property type="entry name" value="ZINC-DEPENDENT ENDOPOLYPHOSPHATASE"/>
    <property type="match status" value="1"/>
</dbReference>
<dbReference type="InterPro" id="IPR029052">
    <property type="entry name" value="Metallo-depent_PP-like"/>
</dbReference>
<dbReference type="InterPro" id="IPR004843">
    <property type="entry name" value="Calcineurin-like_PHP"/>
</dbReference>
<organism evidence="2 3">
    <name type="scientific">Sphingobium cupriresistens LL01</name>
    <dbReference type="NCBI Taxonomy" id="1420583"/>
    <lineage>
        <taxon>Bacteria</taxon>
        <taxon>Pseudomonadati</taxon>
        <taxon>Pseudomonadota</taxon>
        <taxon>Alphaproteobacteria</taxon>
        <taxon>Sphingomonadales</taxon>
        <taxon>Sphingomonadaceae</taxon>
        <taxon>Sphingobium</taxon>
    </lineage>
</organism>
<reference evidence="2 3" key="1">
    <citation type="journal article" date="2015" name="G3 (Bethesda)">
        <title>Insights into Ongoing Evolution of the Hexachlorocyclohexane Catabolic Pathway from Comparative Genomics of Ten Sphingomonadaceae Strains.</title>
        <authorList>
            <person name="Pearce S.L."/>
            <person name="Oakeshott J.G."/>
            <person name="Pandey G."/>
        </authorList>
    </citation>
    <scope>NUCLEOTIDE SEQUENCE [LARGE SCALE GENOMIC DNA]</scope>
    <source>
        <strain evidence="2 3">LL01</strain>
    </source>
</reference>
<dbReference type="InterPro" id="IPR050126">
    <property type="entry name" value="Ap4A_hydrolase"/>
</dbReference>
<evidence type="ECO:0000259" key="1">
    <source>
        <dbReference type="Pfam" id="PF00149"/>
    </source>
</evidence>
<evidence type="ECO:0000313" key="3">
    <source>
        <dbReference type="Proteomes" id="UP000052232"/>
    </source>
</evidence>
<evidence type="ECO:0000313" key="2">
    <source>
        <dbReference type="EMBL" id="KMS57945.1"/>
    </source>
</evidence>
<sequence length="248" mass="27693">MSNAYVIADLHGRFDLLCRAIDLIEADAGEHGGRFIVLGDFVDRGPQSRNIIDLLMAGPQRPNWQWTVLQGNHEAMMLECLGNPGILRWWIGNGGGQTLQSYGYQHGDDMYPLRIPFEHLDWLASLPVVVEDDYRIYVHAGVPYDQPVAEAKPETMQWMLYEGYDPQGDAAELMPDAWHVSGKHIVHGHEQSASHPLCKSHRTNLDSFAWSTGRAAIGVFDDDARGGPVRIMDAIGKPFDQRDFGGRG</sequence>
<dbReference type="RefSeq" id="WP_169793916.1">
    <property type="nucleotide sequence ID" value="NZ_KQ130434.1"/>
</dbReference>
<protein>
    <submittedName>
        <fullName evidence="2">Serine/threonine protein phosphatase</fullName>
    </submittedName>
</protein>
<name>A0A0J8AUN0_9SPHN</name>
<dbReference type="SUPFAM" id="SSF56300">
    <property type="entry name" value="Metallo-dependent phosphatases"/>
    <property type="match status" value="1"/>
</dbReference>
<accession>A0A0J8AUN0</accession>
<dbReference type="GO" id="GO:0008803">
    <property type="term" value="F:bis(5'-nucleosyl)-tetraphosphatase (symmetrical) activity"/>
    <property type="evidence" value="ECO:0007669"/>
    <property type="project" value="TreeGrafter"/>
</dbReference>
<comment type="caution">
    <text evidence="2">The sequence shown here is derived from an EMBL/GenBank/DDBJ whole genome shotgun (WGS) entry which is preliminary data.</text>
</comment>
<gene>
    <name evidence="2" type="ORF">V473_07095</name>
</gene>
<dbReference type="STRING" id="1420583.V473_07095"/>
<dbReference type="AlphaFoldDB" id="A0A0J8AUN0"/>
<dbReference type="EMBL" id="JACT01000001">
    <property type="protein sequence ID" value="KMS57945.1"/>
    <property type="molecule type" value="Genomic_DNA"/>
</dbReference>
<dbReference type="GO" id="GO:0110154">
    <property type="term" value="P:RNA decapping"/>
    <property type="evidence" value="ECO:0007669"/>
    <property type="project" value="TreeGrafter"/>
</dbReference>
<dbReference type="PANTHER" id="PTHR42850">
    <property type="entry name" value="METALLOPHOSPHOESTERASE"/>
    <property type="match status" value="1"/>
</dbReference>